<proteinExistence type="predicted"/>
<comment type="caution">
    <text evidence="1">The sequence shown here is derived from an EMBL/GenBank/DDBJ whole genome shotgun (WGS) entry which is preliminary data.</text>
</comment>
<protein>
    <submittedName>
        <fullName evidence="1">Uncharacterized protein</fullName>
    </submittedName>
</protein>
<name>A0AB38Q870_LACPA</name>
<dbReference type="AlphaFoldDB" id="A0AB38Q870"/>
<reference evidence="1 2" key="1">
    <citation type="journal article" date="2018" name="Genome Announc.">
        <title>Draft Genome Sequence of Lactobacillus paracasei DUP 13076, Which Exhibits Potent Antipathogenic Effects against Salmonella enterica Serovars Enteritidis, Typhimurium, and Heidelberg.</title>
        <authorList>
            <person name="Muyyarikkandy M.S."/>
            <person name="Alqahtani F.H."/>
            <person name="Mandoiu I."/>
            <person name="Amalaradjou M.A."/>
        </authorList>
    </citation>
    <scope>NUCLEOTIDE SEQUENCE [LARGE SCALE GENOMIC DNA]</scope>
    <source>
        <strain evidence="1 2">DUP 13076</strain>
    </source>
</reference>
<gene>
    <name evidence="1" type="ORF">C0Q90_04760</name>
</gene>
<accession>A0AB38Q870</accession>
<sequence length="61" mass="7142">MSCSFLPKRKRVRRRRNLHIIRTPKPKWPKPSLLGLGPLRLRFLTAPARALQISVCRNIII</sequence>
<dbReference type="EMBL" id="PKQJ01000004">
    <property type="protein sequence ID" value="PLC46814.1"/>
    <property type="molecule type" value="Genomic_DNA"/>
</dbReference>
<dbReference type="Proteomes" id="UP000234512">
    <property type="component" value="Unassembled WGS sequence"/>
</dbReference>
<organism evidence="1 2">
    <name type="scientific">Lacticaseibacillus paracasei</name>
    <name type="common">Lactobacillus paracasei</name>
    <dbReference type="NCBI Taxonomy" id="1597"/>
    <lineage>
        <taxon>Bacteria</taxon>
        <taxon>Bacillati</taxon>
        <taxon>Bacillota</taxon>
        <taxon>Bacilli</taxon>
        <taxon>Lactobacillales</taxon>
        <taxon>Lactobacillaceae</taxon>
        <taxon>Lacticaseibacillus</taxon>
    </lineage>
</organism>
<evidence type="ECO:0000313" key="2">
    <source>
        <dbReference type="Proteomes" id="UP000234512"/>
    </source>
</evidence>
<evidence type="ECO:0000313" key="1">
    <source>
        <dbReference type="EMBL" id="PLC46814.1"/>
    </source>
</evidence>